<dbReference type="STRING" id="1563157.AQS70_12650"/>
<dbReference type="OrthoDB" id="981968at2"/>
<protein>
    <submittedName>
        <fullName evidence="1">Uncharacterized protein</fullName>
    </submittedName>
</protein>
<evidence type="ECO:0000313" key="2">
    <source>
        <dbReference type="Proteomes" id="UP000050342"/>
    </source>
</evidence>
<dbReference type="Proteomes" id="UP000050342">
    <property type="component" value="Unassembled WGS sequence"/>
</dbReference>
<sequence length="371" mass="43293">MHEWFESRIDEKKLNPKFKSLLNFQYTSERELLTSWIERFKIKDGVDKTINQFQETFHSVFWEVYLNEVFSSLGYKTDENVVSPDFCLLVNEGEIYIEAVISNVADSEPKEAERTLDDVYGDNDHYKILDESIVRLYNSFTQKHTEYVKNYSNTPCVKESPFVLAIGDYAQINYGQSFYYPLLALLYGAYYDKDDIREDLLILGEDDFGKEYKYLESHIKKNGAKLKVGLFDSSEYSHISAIIYSCTTTLGKLSSLSEDHVPLEKFIVLTRQLESMEYDISRYSKQQSDENLYDGIFVYHNPHAAKKLPEEFMAIAGVTHVSFDESSEVVISLQHDRKRGVLKRRQVSMKGVEDQFVKNFHDLEPMLVKRR</sequence>
<comment type="caution">
    <text evidence="1">The sequence shown here is derived from an EMBL/GenBank/DDBJ whole genome shotgun (WGS) entry which is preliminary data.</text>
</comment>
<gene>
    <name evidence="1" type="ORF">AQS70_12650</name>
</gene>
<name>A0A0Q0T167_9PSED</name>
<dbReference type="RefSeq" id="WP_055103629.1">
    <property type="nucleotide sequence ID" value="NZ_LLWH01000182.1"/>
</dbReference>
<keyword evidence="2" id="KW-1185">Reference proteome</keyword>
<dbReference type="AlphaFoldDB" id="A0A0Q0T167"/>
<evidence type="ECO:0000313" key="1">
    <source>
        <dbReference type="EMBL" id="KQB52889.1"/>
    </source>
</evidence>
<proteinExistence type="predicted"/>
<reference evidence="1 2" key="1">
    <citation type="submission" date="2015-10" db="EMBL/GenBank/DDBJ databases">
        <title>Pseudomonas helleri sp. nov. and Pseudomonas weihenstephanensis sp. nov., isolated from raw cows milk.</title>
        <authorList>
            <person name="Von Neubeck M."/>
            <person name="Huptas C."/>
            <person name="Wenning M."/>
            <person name="Scherer S."/>
        </authorList>
    </citation>
    <scope>NUCLEOTIDE SEQUENCE [LARGE SCALE GENOMIC DNA]</scope>
    <source>
        <strain evidence="1 2">BSTT44</strain>
    </source>
</reference>
<dbReference type="EMBL" id="LLWH01000182">
    <property type="protein sequence ID" value="KQB52889.1"/>
    <property type="molecule type" value="Genomic_DNA"/>
</dbReference>
<organism evidence="1 2">
    <name type="scientific">Pseudomonas endophytica</name>
    <dbReference type="NCBI Taxonomy" id="1563157"/>
    <lineage>
        <taxon>Bacteria</taxon>
        <taxon>Pseudomonadati</taxon>
        <taxon>Pseudomonadota</taxon>
        <taxon>Gammaproteobacteria</taxon>
        <taxon>Pseudomonadales</taxon>
        <taxon>Pseudomonadaceae</taxon>
        <taxon>Pseudomonas</taxon>
    </lineage>
</organism>
<accession>A0A0Q0T167</accession>